<dbReference type="AlphaFoldDB" id="A0A3R7W5T6"/>
<proteinExistence type="predicted"/>
<feature type="region of interest" description="Disordered" evidence="1">
    <location>
        <begin position="1"/>
        <end position="55"/>
    </location>
</feature>
<organism evidence="2 3">
    <name type="scientific">Peronospora effusa</name>
    <dbReference type="NCBI Taxonomy" id="542832"/>
    <lineage>
        <taxon>Eukaryota</taxon>
        <taxon>Sar</taxon>
        <taxon>Stramenopiles</taxon>
        <taxon>Oomycota</taxon>
        <taxon>Peronosporomycetes</taxon>
        <taxon>Peronosporales</taxon>
        <taxon>Peronosporaceae</taxon>
        <taxon>Peronospora</taxon>
    </lineage>
</organism>
<dbReference type="VEuPathDB" id="FungiDB:DD237_004323"/>
<feature type="compositionally biased region" description="Polar residues" evidence="1">
    <location>
        <begin position="22"/>
        <end position="31"/>
    </location>
</feature>
<evidence type="ECO:0000313" key="2">
    <source>
        <dbReference type="EMBL" id="RQM16129.1"/>
    </source>
</evidence>
<dbReference type="EMBL" id="QKXF01000129">
    <property type="protein sequence ID" value="RQM16129.1"/>
    <property type="molecule type" value="Genomic_DNA"/>
</dbReference>
<accession>A0A3R7W5T6</accession>
<name>A0A3R7W5T6_9STRA</name>
<dbReference type="Proteomes" id="UP000286097">
    <property type="component" value="Unassembled WGS sequence"/>
</dbReference>
<reference evidence="2 3" key="1">
    <citation type="submission" date="2018-06" db="EMBL/GenBank/DDBJ databases">
        <title>Comparative genomics of downy mildews reveals potential adaptations to biotrophy.</title>
        <authorList>
            <person name="Fletcher K."/>
            <person name="Klosterman S.J."/>
            <person name="Derevnina L."/>
            <person name="Martin F."/>
            <person name="Koike S."/>
            <person name="Reyes Chin-Wo S."/>
            <person name="Mou B."/>
            <person name="Michelmore R."/>
        </authorList>
    </citation>
    <scope>NUCLEOTIDE SEQUENCE [LARGE SCALE GENOMIC DNA]</scope>
    <source>
        <strain evidence="2 3">R13</strain>
    </source>
</reference>
<evidence type="ECO:0000256" key="1">
    <source>
        <dbReference type="SAM" id="MobiDB-lite"/>
    </source>
</evidence>
<sequence length="478" mass="54522">MSPSVRPARRPSEDIRVLKQPATASSFNTKQLQRDKLEQERDLEMPGTPPIVGQSRRMWGEATPKQTEARRLAEQEKLQPADQHVARHAAALIMQRLVRCFLARTKLFMRRSAVGRPVELQITGVQRLELLFDYRTILSVYCNVRVLKKPFGPFMFHFSTNKCTKVTLPTWEDKFYIPMLSSKYAATLVMQRLVCCFLASRSKLSIRLKAVGRPVELQITGVQRLELLFDYRTILSVYCNVRVLKKPFGPFMFHFSTNKCTKVTLPTWEDKFYIPMLSSKCDIVTTLIGVTNTGGLRFLGQAIIPMEPGWENKTKICAPLAKWKFPVDECVVGLHRFSKGTMELEIKPISSRMPCKSGQFFMAPPVITPARQPFSFWTRKVSSNASLTSPAPVTPRKTPSSDSSFLFDNTSAELLISLDLAKLQIVKSSTQPKSDPSRPFPLKMYTKGSMYVLYVSSYAQQQLWEYKINLRRRASLIP</sequence>
<feature type="compositionally biased region" description="Basic and acidic residues" evidence="1">
    <location>
        <begin position="32"/>
        <end position="44"/>
    </location>
</feature>
<gene>
    <name evidence="2" type="ORF">DD237_004323</name>
</gene>
<evidence type="ECO:0000313" key="3">
    <source>
        <dbReference type="Proteomes" id="UP000286097"/>
    </source>
</evidence>
<protein>
    <submittedName>
        <fullName evidence="2">Uncharacterized protein</fullName>
    </submittedName>
</protein>
<comment type="caution">
    <text evidence="2">The sequence shown here is derived from an EMBL/GenBank/DDBJ whole genome shotgun (WGS) entry which is preliminary data.</text>
</comment>